<dbReference type="OrthoDB" id="10262609at2759"/>
<feature type="binding site" evidence="1">
    <location>
        <position position="149"/>
    </location>
    <ligand>
        <name>Zn(2+)</name>
        <dbReference type="ChEBI" id="CHEBI:29105"/>
    </ligand>
</feature>
<feature type="compositionally biased region" description="Polar residues" evidence="2">
    <location>
        <begin position="451"/>
        <end position="475"/>
    </location>
</feature>
<feature type="compositionally biased region" description="Acidic residues" evidence="2">
    <location>
        <begin position="423"/>
        <end position="433"/>
    </location>
</feature>
<evidence type="ECO:0008006" key="5">
    <source>
        <dbReference type="Google" id="ProtNLM"/>
    </source>
</evidence>
<evidence type="ECO:0000256" key="1">
    <source>
        <dbReference type="PIRSR" id="PIRSR605301-1"/>
    </source>
</evidence>
<dbReference type="SUPFAM" id="SSF101152">
    <property type="entry name" value="Mob1/phocein"/>
    <property type="match status" value="1"/>
</dbReference>
<feature type="binding site" evidence="1">
    <location>
        <position position="154"/>
    </location>
    <ligand>
        <name>Zn(2+)</name>
        <dbReference type="ChEBI" id="CHEBI:29105"/>
    </ligand>
</feature>
<feature type="region of interest" description="Disordered" evidence="2">
    <location>
        <begin position="276"/>
        <end position="501"/>
    </location>
</feature>
<name>A0A1V8T2Y9_9PEZI</name>
<dbReference type="Pfam" id="PF03637">
    <property type="entry name" value="Mob1_phocein"/>
    <property type="match status" value="1"/>
</dbReference>
<feature type="compositionally biased region" description="Basic and acidic residues" evidence="2">
    <location>
        <begin position="404"/>
        <end position="421"/>
    </location>
</feature>
<feature type="region of interest" description="Disordered" evidence="2">
    <location>
        <begin position="1"/>
        <end position="61"/>
    </location>
</feature>
<feature type="compositionally biased region" description="Low complexity" evidence="2">
    <location>
        <begin position="482"/>
        <end position="495"/>
    </location>
</feature>
<dbReference type="InParanoid" id="A0A1V8T2Y9"/>
<feature type="compositionally biased region" description="Basic and acidic residues" evidence="2">
    <location>
        <begin position="281"/>
        <end position="292"/>
    </location>
</feature>
<keyword evidence="1" id="KW-0862">Zinc</keyword>
<evidence type="ECO:0000256" key="2">
    <source>
        <dbReference type="SAM" id="MobiDB-lite"/>
    </source>
</evidence>
<dbReference type="InterPro" id="IPR036703">
    <property type="entry name" value="MOB_kinase_act_sf"/>
</dbReference>
<feature type="binding site" evidence="1">
    <location>
        <position position="240"/>
    </location>
    <ligand>
        <name>Zn(2+)</name>
        <dbReference type="ChEBI" id="CHEBI:29105"/>
    </ligand>
</feature>
<organism evidence="3 4">
    <name type="scientific">Cryoendolithus antarcticus</name>
    <dbReference type="NCBI Taxonomy" id="1507870"/>
    <lineage>
        <taxon>Eukaryota</taxon>
        <taxon>Fungi</taxon>
        <taxon>Dikarya</taxon>
        <taxon>Ascomycota</taxon>
        <taxon>Pezizomycotina</taxon>
        <taxon>Dothideomycetes</taxon>
        <taxon>Dothideomycetidae</taxon>
        <taxon>Cladosporiales</taxon>
        <taxon>Cladosporiaceae</taxon>
        <taxon>Cryoendolithus</taxon>
    </lineage>
</organism>
<dbReference type="Proteomes" id="UP000192596">
    <property type="component" value="Unassembled WGS sequence"/>
</dbReference>
<feature type="binding site" evidence="1">
    <location>
        <position position="235"/>
    </location>
    <ligand>
        <name>Zn(2+)</name>
        <dbReference type="ChEBI" id="CHEBI:29105"/>
    </ligand>
</feature>
<evidence type="ECO:0000313" key="4">
    <source>
        <dbReference type="Proteomes" id="UP000192596"/>
    </source>
</evidence>
<comment type="caution">
    <text evidence="3">The sequence shown here is derived from an EMBL/GenBank/DDBJ whole genome shotgun (WGS) entry which is preliminary data.</text>
</comment>
<keyword evidence="4" id="KW-1185">Reference proteome</keyword>
<keyword evidence="1" id="KW-0479">Metal-binding</keyword>
<gene>
    <name evidence="3" type="ORF">B0A48_09348</name>
</gene>
<feature type="compositionally biased region" description="Basic and acidic residues" evidence="2">
    <location>
        <begin position="372"/>
        <end position="390"/>
    </location>
</feature>
<dbReference type="STRING" id="1507870.A0A1V8T2Y9"/>
<accession>A0A1V8T2Y9</accession>
<proteinExistence type="predicted"/>
<dbReference type="AlphaFoldDB" id="A0A1V8T2Y9"/>
<dbReference type="Gene3D" id="1.20.140.30">
    <property type="entry name" value="MOB kinase activator"/>
    <property type="match status" value="1"/>
</dbReference>
<evidence type="ECO:0000313" key="3">
    <source>
        <dbReference type="EMBL" id="OQO05578.1"/>
    </source>
</evidence>
<protein>
    <recommendedName>
        <fullName evidence="5">Mob1/phocein</fullName>
    </recommendedName>
</protein>
<feature type="compositionally biased region" description="Low complexity" evidence="2">
    <location>
        <begin position="1"/>
        <end position="11"/>
    </location>
</feature>
<dbReference type="InterPro" id="IPR005301">
    <property type="entry name" value="MOB_kinase_act_fam"/>
</dbReference>
<dbReference type="EMBL" id="NAJO01000019">
    <property type="protein sequence ID" value="OQO05578.1"/>
    <property type="molecule type" value="Genomic_DNA"/>
</dbReference>
<dbReference type="PANTHER" id="PTHR22599">
    <property type="entry name" value="MPS ONE BINDER KINASE ACTIVATOR-LIKE MOB"/>
    <property type="match status" value="1"/>
</dbReference>
<sequence length="501" mass="54951">MAAVSPSSSPRLPSPPPIAEDQTSPGLSLFAGNFLSHTRNGDSGASRRIRPGTKADDMAEGPPLVDLQEIDSAFQLTEHLKALHYHHTHPQPDTSASAHTVPITPEIALELAHPPPGTAKEIWLYELARHLIQKTNGIIIALFTDDPPCSPQTCFEMRASEWQYLCAVHDPPKSCAAIDYCCHTLDWAASTLCNSKLFPSRLNLGTGGTQGDKMLNQQMKEITNIFRRVYRIYAHAWFQHREVFWRVEGKTGLYVFFKTVCDVYGLIQQENYTIPPEAEGLEPREEVGREDQQAPMMPSLLRRQDGADDGGEQEPAGNTIIAMGETTRRHRHTKSDMAPPITTSIAEEAEEEYESPAKPDLERAATMLPVEQKSEADDDAPAKDEEKSPVDEEADPDLGVTRSDTIKPFRDVEQSEVKQETSVEVEAEQEDIPEVTVVEVGETEEETATASVLNESKSPIGTSQSESADADTSAQDEAEVKATAPEPAAGAAEEANISVED</sequence>
<dbReference type="SMART" id="SM01388">
    <property type="entry name" value="Mob1_phocein"/>
    <property type="match status" value="1"/>
</dbReference>
<reference evidence="4" key="1">
    <citation type="submission" date="2017-03" db="EMBL/GenBank/DDBJ databases">
        <title>Genomes of endolithic fungi from Antarctica.</title>
        <authorList>
            <person name="Coleine C."/>
            <person name="Masonjones S."/>
            <person name="Stajich J.E."/>
        </authorList>
    </citation>
    <scope>NUCLEOTIDE SEQUENCE [LARGE SCALE GENOMIC DNA]</scope>
    <source>
        <strain evidence="4">CCFEE 5527</strain>
    </source>
</reference>